<name>A0AC34RLM4_9BILA</name>
<accession>A0AC34RLM4</accession>
<reference evidence="2" key="1">
    <citation type="submission" date="2022-11" db="UniProtKB">
        <authorList>
            <consortium name="WormBaseParasite"/>
        </authorList>
    </citation>
    <scope>IDENTIFICATION</scope>
</reference>
<sequence>MTALSVPCFFSNLDNKQIFICEKNMAQRMQLSTTLDGSIDYNAILGEDKDDHGCEHDNGHEDNKTSTTVILEQERFMPIANISRIMKRILPERAKLSKEAKECIQECVTEFFLFITSEAAEKCNNEKRKTITGEDLLNSMETLGFDEYLPTLKTFLKKYRDANRAERAMSDENSMRLTSTGSVQIPVANASFTVAQSPQVQLYQAQIVHNQPPPQSVEQIAQTTSPLEQAPIQNLPANFRQATHIFIDSVTLQHYLYVNEDGSPGLFPIEIRTTAVGGQGPQPIPLQSFQNNE</sequence>
<evidence type="ECO:0000313" key="1">
    <source>
        <dbReference type="Proteomes" id="UP000887576"/>
    </source>
</evidence>
<proteinExistence type="predicted"/>
<dbReference type="Proteomes" id="UP000887576">
    <property type="component" value="Unplaced"/>
</dbReference>
<evidence type="ECO:0000313" key="2">
    <source>
        <dbReference type="WBParaSite" id="JU765_v2.g8195.t1"/>
    </source>
</evidence>
<dbReference type="WBParaSite" id="JU765_v2.g8195.t1">
    <property type="protein sequence ID" value="JU765_v2.g8195.t1"/>
    <property type="gene ID" value="JU765_v2.g8195"/>
</dbReference>
<organism evidence="1 2">
    <name type="scientific">Panagrolaimus sp. JU765</name>
    <dbReference type="NCBI Taxonomy" id="591449"/>
    <lineage>
        <taxon>Eukaryota</taxon>
        <taxon>Metazoa</taxon>
        <taxon>Ecdysozoa</taxon>
        <taxon>Nematoda</taxon>
        <taxon>Chromadorea</taxon>
        <taxon>Rhabditida</taxon>
        <taxon>Tylenchina</taxon>
        <taxon>Panagrolaimomorpha</taxon>
        <taxon>Panagrolaimoidea</taxon>
        <taxon>Panagrolaimidae</taxon>
        <taxon>Panagrolaimus</taxon>
    </lineage>
</organism>
<protein>
    <submittedName>
        <fullName evidence="2">Transcription factor CBF/NF-Y/archaeal histone domain-containing protein</fullName>
    </submittedName>
</protein>